<dbReference type="AlphaFoldDB" id="A0A5N5LBX1"/>
<dbReference type="Proteomes" id="UP000327468">
    <property type="component" value="Chromosome 19"/>
</dbReference>
<dbReference type="Gene3D" id="4.10.170.10">
    <property type="entry name" value="p53-like tetramerisation domain"/>
    <property type="match status" value="1"/>
</dbReference>
<keyword evidence="5" id="KW-1185">Reference proteome</keyword>
<feature type="region of interest" description="Disordered" evidence="2">
    <location>
        <begin position="184"/>
        <end position="205"/>
    </location>
</feature>
<protein>
    <recommendedName>
        <fullName evidence="3">p53 tetramerisation domain-containing protein</fullName>
    </recommendedName>
</protein>
<accession>A0A5N5LBX1</accession>
<evidence type="ECO:0000256" key="1">
    <source>
        <dbReference type="ARBA" id="ARBA00022553"/>
    </source>
</evidence>
<reference evidence="4 5" key="1">
    <citation type="submission" date="2019-06" db="EMBL/GenBank/DDBJ databases">
        <title>A chromosome-scale genome assembly of the striped catfish, Pangasianodon hypophthalmus.</title>
        <authorList>
            <person name="Wen M."/>
            <person name="Zahm M."/>
            <person name="Roques C."/>
            <person name="Cabau C."/>
            <person name="Klopp C."/>
            <person name="Donnadieu C."/>
            <person name="Jouanno E."/>
            <person name="Avarre J.-C."/>
            <person name="Campet M."/>
            <person name="Ha T.T.T."/>
            <person name="Dugue R."/>
            <person name="Lampietro C."/>
            <person name="Louis A."/>
            <person name="Herpin A."/>
            <person name="Echchiki A."/>
            <person name="Berthelot C."/>
            <person name="Parey E."/>
            <person name="Roest-Crollius H."/>
            <person name="Braasch I."/>
            <person name="Postlethwait J."/>
            <person name="Bobe J."/>
            <person name="Montfort J."/>
            <person name="Bouchez O."/>
            <person name="Begum T."/>
            <person name="Schartl M."/>
            <person name="Guiguen Y."/>
        </authorList>
    </citation>
    <scope>NUCLEOTIDE SEQUENCE [LARGE SCALE GENOMIC DNA]</scope>
    <source>
        <strain evidence="4 5">Indonesia</strain>
        <tissue evidence="4">Blood</tissue>
    </source>
</reference>
<evidence type="ECO:0000256" key="2">
    <source>
        <dbReference type="SAM" id="MobiDB-lite"/>
    </source>
</evidence>
<evidence type="ECO:0000313" key="5">
    <source>
        <dbReference type="Proteomes" id="UP000327468"/>
    </source>
</evidence>
<name>A0A5N5LBX1_PANHP</name>
<dbReference type="InterPro" id="IPR036674">
    <property type="entry name" value="p53_tetramer_sf"/>
</dbReference>
<dbReference type="GO" id="GO:0051262">
    <property type="term" value="P:protein tetramerization"/>
    <property type="evidence" value="ECO:0007669"/>
    <property type="project" value="InterPro"/>
</dbReference>
<sequence>MPSEGNNETGHKTDTANGGKDEEQQHADTDMPSEGKGKIKFTNETDGINEMDVGCSTEQTDVNIDLPKDKNEIISYQTEQHTDQVTQPSIPQKSPFSLEAEEMFAKSLPPAPDQSFYTLEVRGRKMYELLSGISDAMETLDKIQASLNNVNKALIQSINPFKEAPGAAHGATGHSLSHFMEAGTSEEDVNTVHEEGDMVQSAPSD</sequence>
<evidence type="ECO:0000259" key="3">
    <source>
        <dbReference type="Pfam" id="PF07710"/>
    </source>
</evidence>
<organism evidence="4 5">
    <name type="scientific">Pangasianodon hypophthalmus</name>
    <name type="common">Striped catfish</name>
    <name type="synonym">Helicophagus hypophthalmus</name>
    <dbReference type="NCBI Taxonomy" id="310915"/>
    <lineage>
        <taxon>Eukaryota</taxon>
        <taxon>Metazoa</taxon>
        <taxon>Chordata</taxon>
        <taxon>Craniata</taxon>
        <taxon>Vertebrata</taxon>
        <taxon>Euteleostomi</taxon>
        <taxon>Actinopterygii</taxon>
        <taxon>Neopterygii</taxon>
        <taxon>Teleostei</taxon>
        <taxon>Ostariophysi</taxon>
        <taxon>Siluriformes</taxon>
        <taxon>Pangasiidae</taxon>
        <taxon>Pangasianodon</taxon>
    </lineage>
</organism>
<evidence type="ECO:0000313" key="4">
    <source>
        <dbReference type="EMBL" id="KAB5539591.1"/>
    </source>
</evidence>
<dbReference type="Pfam" id="PF07710">
    <property type="entry name" value="P53_tetramer"/>
    <property type="match status" value="1"/>
</dbReference>
<feature type="compositionally biased region" description="Basic and acidic residues" evidence="2">
    <location>
        <begin position="9"/>
        <end position="43"/>
    </location>
</feature>
<gene>
    <name evidence="4" type="ORF">PHYPO_G00090800</name>
</gene>
<dbReference type="EMBL" id="VFJC01000020">
    <property type="protein sequence ID" value="KAB5539591.1"/>
    <property type="molecule type" value="Genomic_DNA"/>
</dbReference>
<dbReference type="InterPro" id="IPR010991">
    <property type="entry name" value="p53_tetrameristn"/>
</dbReference>
<dbReference type="SUPFAM" id="SSF47719">
    <property type="entry name" value="p53 tetramerization domain"/>
    <property type="match status" value="1"/>
</dbReference>
<feature type="domain" description="p53 tetramerisation" evidence="3">
    <location>
        <begin position="111"/>
        <end position="144"/>
    </location>
</feature>
<feature type="region of interest" description="Disordered" evidence="2">
    <location>
        <begin position="1"/>
        <end position="52"/>
    </location>
</feature>
<comment type="caution">
    <text evidence="4">The sequence shown here is derived from an EMBL/GenBank/DDBJ whole genome shotgun (WGS) entry which is preliminary data.</text>
</comment>
<keyword evidence="1" id="KW-0597">Phosphoprotein</keyword>
<proteinExistence type="predicted"/>